<keyword evidence="2" id="KW-1185">Reference proteome</keyword>
<protein>
    <submittedName>
        <fullName evidence="1">Uncharacterized protein</fullName>
    </submittedName>
</protein>
<evidence type="ECO:0000313" key="2">
    <source>
        <dbReference type="Proteomes" id="UP001432128"/>
    </source>
</evidence>
<dbReference type="EMBL" id="CP108021">
    <property type="protein sequence ID" value="WUM19055.1"/>
    <property type="molecule type" value="Genomic_DNA"/>
</dbReference>
<name>A0AAU4JZ36_9NOCA</name>
<organism evidence="1 2">
    <name type="scientific">Williamsia herbipolensis</name>
    <dbReference type="NCBI Taxonomy" id="1603258"/>
    <lineage>
        <taxon>Bacteria</taxon>
        <taxon>Bacillati</taxon>
        <taxon>Actinomycetota</taxon>
        <taxon>Actinomycetes</taxon>
        <taxon>Mycobacteriales</taxon>
        <taxon>Nocardiaceae</taxon>
        <taxon>Williamsia</taxon>
    </lineage>
</organism>
<dbReference type="AlphaFoldDB" id="A0AAU4JZ36"/>
<accession>A0AAU4JZ36</accession>
<dbReference type="Proteomes" id="UP001432128">
    <property type="component" value="Chromosome"/>
</dbReference>
<evidence type="ECO:0000313" key="1">
    <source>
        <dbReference type="EMBL" id="WUM19055.1"/>
    </source>
</evidence>
<gene>
    <name evidence="1" type="ORF">OG579_15155</name>
</gene>
<proteinExistence type="predicted"/>
<reference evidence="1 2" key="1">
    <citation type="submission" date="2022-10" db="EMBL/GenBank/DDBJ databases">
        <title>The complete genomes of actinobacterial strains from the NBC collection.</title>
        <authorList>
            <person name="Joergensen T.S."/>
            <person name="Alvarez Arevalo M."/>
            <person name="Sterndorff E.B."/>
            <person name="Faurdal D."/>
            <person name="Vuksanovic O."/>
            <person name="Mourched A.-S."/>
            <person name="Charusanti P."/>
            <person name="Shaw S."/>
            <person name="Blin K."/>
            <person name="Weber T."/>
        </authorList>
    </citation>
    <scope>NUCLEOTIDE SEQUENCE [LARGE SCALE GENOMIC DNA]</scope>
    <source>
        <strain evidence="1 2">NBC_00319</strain>
    </source>
</reference>
<sequence>MQNEDEYADYPHFADDLDRRAWDIWSYIDGRDAGTAVESALHQTARGFHTYLIVADDTVMLIPTADIIA</sequence>
<dbReference type="KEGG" id="whr:OG579_15155"/>
<dbReference type="RefSeq" id="WP_328856621.1">
    <property type="nucleotide sequence ID" value="NZ_CP108021.1"/>
</dbReference>